<sequence length="159" mass="19036">MDLENEEFKLFVEQAERNELRYLIIGGFAMYLNGLSRNTEDVDVWIEPTDINGQRFVSTLLDMGYTKEELEQVEALDFTQPQVFGLNNYIDILTVVHRKFDFEDCFLRSRTVRNQYGYTVRFLHLNDLREQKVVAQRPQDLRDIIMIDDFLERLKRRTD</sequence>
<dbReference type="InterPro" id="IPR043519">
    <property type="entry name" value="NT_sf"/>
</dbReference>
<dbReference type="SUPFAM" id="SSF81301">
    <property type="entry name" value="Nucleotidyltransferase"/>
    <property type="match status" value="1"/>
</dbReference>
<evidence type="ECO:0000313" key="3">
    <source>
        <dbReference type="Proteomes" id="UP000290407"/>
    </source>
</evidence>
<accession>A0A4Q2UL85</accession>
<organism evidence="2 3">
    <name type="scientific">Spirosoma sordidisoli</name>
    <dbReference type="NCBI Taxonomy" id="2502893"/>
    <lineage>
        <taxon>Bacteria</taxon>
        <taxon>Pseudomonadati</taxon>
        <taxon>Bacteroidota</taxon>
        <taxon>Cytophagia</taxon>
        <taxon>Cytophagales</taxon>
        <taxon>Cytophagaceae</taxon>
        <taxon>Spirosoma</taxon>
    </lineage>
</organism>
<proteinExistence type="predicted"/>
<keyword evidence="3" id="KW-1185">Reference proteome</keyword>
<evidence type="ECO:0000313" key="2">
    <source>
        <dbReference type="EMBL" id="RYC70293.1"/>
    </source>
</evidence>
<name>A0A4Q2UL85_9BACT</name>
<dbReference type="AlphaFoldDB" id="A0A4Q2UL85"/>
<reference evidence="2 3" key="1">
    <citation type="submission" date="2019-01" db="EMBL/GenBank/DDBJ databases">
        <title>Spirosoma flava sp. nov., a propanil-degrading bacterium isolated from herbicide-contaminated soil.</title>
        <authorList>
            <person name="Zhang L."/>
            <person name="Jiang J.-D."/>
        </authorList>
    </citation>
    <scope>NUCLEOTIDE SEQUENCE [LARGE SCALE GENOMIC DNA]</scope>
    <source>
        <strain evidence="2 3">TY50</strain>
    </source>
</reference>
<evidence type="ECO:0000259" key="1">
    <source>
        <dbReference type="Pfam" id="PF19502"/>
    </source>
</evidence>
<dbReference type="InterPro" id="IPR045792">
    <property type="entry name" value="DUF6036"/>
</dbReference>
<dbReference type="Gene3D" id="3.30.460.40">
    <property type="match status" value="1"/>
</dbReference>
<dbReference type="Proteomes" id="UP000290407">
    <property type="component" value="Unassembled WGS sequence"/>
</dbReference>
<feature type="domain" description="DUF6036" evidence="1">
    <location>
        <begin position="16"/>
        <end position="145"/>
    </location>
</feature>
<protein>
    <recommendedName>
        <fullName evidence="1">DUF6036 domain-containing protein</fullName>
    </recommendedName>
</protein>
<gene>
    <name evidence="2" type="ORF">EQG79_10550</name>
</gene>
<dbReference type="Pfam" id="PF19502">
    <property type="entry name" value="DUF6036"/>
    <property type="match status" value="1"/>
</dbReference>
<comment type="caution">
    <text evidence="2">The sequence shown here is derived from an EMBL/GenBank/DDBJ whole genome shotgun (WGS) entry which is preliminary data.</text>
</comment>
<dbReference type="EMBL" id="SBLB01000002">
    <property type="protein sequence ID" value="RYC70293.1"/>
    <property type="molecule type" value="Genomic_DNA"/>
</dbReference>
<dbReference type="RefSeq" id="WP_129601451.1">
    <property type="nucleotide sequence ID" value="NZ_SBLB01000002.1"/>
</dbReference>